<feature type="transmembrane region" description="Helical" evidence="2">
    <location>
        <begin position="12"/>
        <end position="31"/>
    </location>
</feature>
<keyword evidence="2" id="KW-0812">Transmembrane</keyword>
<evidence type="ECO:0000256" key="2">
    <source>
        <dbReference type="SAM" id="Phobius"/>
    </source>
</evidence>
<feature type="transmembrane region" description="Helical" evidence="2">
    <location>
        <begin position="103"/>
        <end position="120"/>
    </location>
</feature>
<dbReference type="Proteomes" id="UP000078368">
    <property type="component" value="Unassembled WGS sequence"/>
</dbReference>
<keyword evidence="2" id="KW-1133">Transmembrane helix</keyword>
<evidence type="ECO:0008006" key="5">
    <source>
        <dbReference type="Google" id="ProtNLM"/>
    </source>
</evidence>
<dbReference type="RefSeq" id="WP_064230862.1">
    <property type="nucleotide sequence ID" value="NZ_LVZK01000001.1"/>
</dbReference>
<evidence type="ECO:0000256" key="1">
    <source>
        <dbReference type="SAM" id="MobiDB-lite"/>
    </source>
</evidence>
<organism evidence="3 4">
    <name type="scientific">Peptidiphaga gingivicola</name>
    <dbReference type="NCBI Taxonomy" id="2741497"/>
    <lineage>
        <taxon>Bacteria</taxon>
        <taxon>Bacillati</taxon>
        <taxon>Actinomycetota</taxon>
        <taxon>Actinomycetes</taxon>
        <taxon>Actinomycetales</taxon>
        <taxon>Actinomycetaceae</taxon>
        <taxon>Peptidiphaga</taxon>
    </lineage>
</organism>
<feature type="compositionally biased region" description="Basic and acidic residues" evidence="1">
    <location>
        <begin position="164"/>
        <end position="176"/>
    </location>
</feature>
<sequence length="182" mass="19575">MSKKAYLITRSVVALAAFAVFFWLFLVPPSIESGSGNTYSSCHPVGWNFSDDLDPLVNDSFDVESPSKVQKYLDGAIAYKMEANERIRRDIQRLCHEARLERSVLIVSSLIVFAVVFLSVPKPKPSSDKEPSSDNGSSGESKSLSGDSSLGDGGPSIGVGSSNDKAKSEPFNDEPKPGTIQA</sequence>
<evidence type="ECO:0000313" key="4">
    <source>
        <dbReference type="Proteomes" id="UP000078368"/>
    </source>
</evidence>
<evidence type="ECO:0000313" key="3">
    <source>
        <dbReference type="EMBL" id="OAP85931.1"/>
    </source>
</evidence>
<name>A0A179B499_9ACTO</name>
<feature type="compositionally biased region" description="Low complexity" evidence="1">
    <location>
        <begin position="133"/>
        <end position="150"/>
    </location>
</feature>
<proteinExistence type="predicted"/>
<accession>A0A179B499</accession>
<protein>
    <recommendedName>
        <fullName evidence="5">Transmembrane protein</fullName>
    </recommendedName>
</protein>
<dbReference type="AlphaFoldDB" id="A0A179B499"/>
<reference evidence="3 4" key="1">
    <citation type="submission" date="2016-04" db="EMBL/GenBank/DDBJ databases">
        <title>Peptidophaga gingivicola gen. nov., sp. nov., isolated from human subgingival plaque.</title>
        <authorList>
            <person name="Beall C.J."/>
            <person name="Mokrzan E.M."/>
            <person name="Griffen A.L."/>
            <person name="Leys E.J."/>
        </authorList>
    </citation>
    <scope>NUCLEOTIDE SEQUENCE [LARGE SCALE GENOMIC DNA]</scope>
    <source>
        <strain evidence="3 4">BA112</strain>
    </source>
</reference>
<gene>
    <name evidence="3" type="ORF">A4H34_01695</name>
</gene>
<comment type="caution">
    <text evidence="3">The sequence shown here is derived from an EMBL/GenBank/DDBJ whole genome shotgun (WGS) entry which is preliminary data.</text>
</comment>
<dbReference type="EMBL" id="LVZK01000001">
    <property type="protein sequence ID" value="OAP85931.1"/>
    <property type="molecule type" value="Genomic_DNA"/>
</dbReference>
<keyword evidence="2" id="KW-0472">Membrane</keyword>
<feature type="region of interest" description="Disordered" evidence="1">
    <location>
        <begin position="123"/>
        <end position="182"/>
    </location>
</feature>
<keyword evidence="4" id="KW-1185">Reference proteome</keyword>